<organism evidence="4 5">
    <name type="scientific">Salvator merianae</name>
    <name type="common">Argentine black and white tegu</name>
    <name type="synonym">Tupinambis merianae</name>
    <dbReference type="NCBI Taxonomy" id="96440"/>
    <lineage>
        <taxon>Eukaryota</taxon>
        <taxon>Metazoa</taxon>
        <taxon>Chordata</taxon>
        <taxon>Craniata</taxon>
        <taxon>Vertebrata</taxon>
        <taxon>Euteleostomi</taxon>
        <taxon>Lepidosauria</taxon>
        <taxon>Squamata</taxon>
        <taxon>Bifurcata</taxon>
        <taxon>Unidentata</taxon>
        <taxon>Episquamata</taxon>
        <taxon>Laterata</taxon>
        <taxon>Teiioidea</taxon>
        <taxon>Teiidae</taxon>
        <taxon>Salvator</taxon>
    </lineage>
</organism>
<protein>
    <recommendedName>
        <fullName evidence="3">KRAB domain-containing protein</fullName>
    </recommendedName>
</protein>
<dbReference type="CDD" id="cd07765">
    <property type="entry name" value="KRAB_A-box"/>
    <property type="match status" value="1"/>
</dbReference>
<dbReference type="Proteomes" id="UP000694421">
    <property type="component" value="Unplaced"/>
</dbReference>
<evidence type="ECO:0000313" key="5">
    <source>
        <dbReference type="Proteomes" id="UP000694421"/>
    </source>
</evidence>
<keyword evidence="2" id="KW-0732">Signal</keyword>
<dbReference type="GO" id="GO:0006355">
    <property type="term" value="P:regulation of DNA-templated transcription"/>
    <property type="evidence" value="ECO:0007669"/>
    <property type="project" value="InterPro"/>
</dbReference>
<feature type="domain" description="KRAB" evidence="3">
    <location>
        <begin position="20"/>
        <end position="96"/>
    </location>
</feature>
<evidence type="ECO:0000256" key="1">
    <source>
        <dbReference type="SAM" id="MobiDB-lite"/>
    </source>
</evidence>
<dbReference type="Ensembl" id="ENSSMRT00000030021.1">
    <property type="protein sequence ID" value="ENSSMRP00000025659.1"/>
    <property type="gene ID" value="ENSSMRG00000019831.1"/>
</dbReference>
<sequence>TPKLRCWTWKLFFFSFQTRVTVEEVAVSFTDEEWALLDPAQRTLYSEVVEEIYANLTFLGKSLLGSSDSYTNERNTSQTNPAPPSTPTQWVDQTLFLELVGFPLVDRDRRPLWTTPVQLTVMSRFP</sequence>
<reference evidence="4" key="2">
    <citation type="submission" date="2025-09" db="UniProtKB">
        <authorList>
            <consortium name="Ensembl"/>
        </authorList>
    </citation>
    <scope>IDENTIFICATION</scope>
</reference>
<keyword evidence="5" id="KW-1185">Reference proteome</keyword>
<accession>A0A8D0E3F3</accession>
<feature type="region of interest" description="Disordered" evidence="1">
    <location>
        <begin position="69"/>
        <end position="88"/>
    </location>
</feature>
<dbReference type="PANTHER" id="PTHR23232">
    <property type="entry name" value="KRAB DOMAIN C2H2 ZINC FINGER"/>
    <property type="match status" value="1"/>
</dbReference>
<evidence type="ECO:0000313" key="4">
    <source>
        <dbReference type="Ensembl" id="ENSSMRP00000025659.1"/>
    </source>
</evidence>
<dbReference type="AlphaFoldDB" id="A0A8D0E3F3"/>
<dbReference type="SUPFAM" id="SSF109640">
    <property type="entry name" value="KRAB domain (Kruppel-associated box)"/>
    <property type="match status" value="1"/>
</dbReference>
<dbReference type="Pfam" id="PF01352">
    <property type="entry name" value="KRAB"/>
    <property type="match status" value="1"/>
</dbReference>
<name>A0A8D0E3F3_SALMN</name>
<dbReference type="Gene3D" id="6.10.140.140">
    <property type="match status" value="1"/>
</dbReference>
<dbReference type="PANTHER" id="PTHR23232:SF142">
    <property type="entry name" value="GASTRULA ZINC FINGER PROTEIN XLCGF57.1-LIKE-RELATED"/>
    <property type="match status" value="1"/>
</dbReference>
<evidence type="ECO:0000256" key="2">
    <source>
        <dbReference type="SAM" id="SignalP"/>
    </source>
</evidence>
<dbReference type="InterPro" id="IPR001909">
    <property type="entry name" value="KRAB"/>
</dbReference>
<dbReference type="InterPro" id="IPR050169">
    <property type="entry name" value="Krueppel_C2H2_ZnF"/>
</dbReference>
<evidence type="ECO:0000259" key="3">
    <source>
        <dbReference type="PROSITE" id="PS50805"/>
    </source>
</evidence>
<feature type="signal peptide" evidence="2">
    <location>
        <begin position="1"/>
        <end position="22"/>
    </location>
</feature>
<dbReference type="SMART" id="SM00349">
    <property type="entry name" value="KRAB"/>
    <property type="match status" value="1"/>
</dbReference>
<reference evidence="4" key="1">
    <citation type="submission" date="2025-08" db="UniProtKB">
        <authorList>
            <consortium name="Ensembl"/>
        </authorList>
    </citation>
    <scope>IDENTIFICATION</scope>
</reference>
<proteinExistence type="predicted"/>
<feature type="chain" id="PRO_5034202250" description="KRAB domain-containing protein" evidence="2">
    <location>
        <begin position="23"/>
        <end position="126"/>
    </location>
</feature>
<dbReference type="GeneTree" id="ENSGT00960000189292"/>
<dbReference type="InterPro" id="IPR036051">
    <property type="entry name" value="KRAB_dom_sf"/>
</dbReference>
<feature type="compositionally biased region" description="Polar residues" evidence="1">
    <location>
        <begin position="69"/>
        <end position="80"/>
    </location>
</feature>
<dbReference type="PROSITE" id="PS50805">
    <property type="entry name" value="KRAB"/>
    <property type="match status" value="1"/>
</dbReference>